<feature type="compositionally biased region" description="Basic and acidic residues" evidence="1">
    <location>
        <begin position="33"/>
        <end position="52"/>
    </location>
</feature>
<evidence type="ECO:0000256" key="1">
    <source>
        <dbReference type="SAM" id="MobiDB-lite"/>
    </source>
</evidence>
<evidence type="ECO:0000313" key="3">
    <source>
        <dbReference type="Proteomes" id="UP001604336"/>
    </source>
</evidence>
<organism evidence="2 3">
    <name type="scientific">Abeliophyllum distichum</name>
    <dbReference type="NCBI Taxonomy" id="126358"/>
    <lineage>
        <taxon>Eukaryota</taxon>
        <taxon>Viridiplantae</taxon>
        <taxon>Streptophyta</taxon>
        <taxon>Embryophyta</taxon>
        <taxon>Tracheophyta</taxon>
        <taxon>Spermatophyta</taxon>
        <taxon>Magnoliopsida</taxon>
        <taxon>eudicotyledons</taxon>
        <taxon>Gunneridae</taxon>
        <taxon>Pentapetalae</taxon>
        <taxon>asterids</taxon>
        <taxon>lamiids</taxon>
        <taxon>Lamiales</taxon>
        <taxon>Oleaceae</taxon>
        <taxon>Forsythieae</taxon>
        <taxon>Abeliophyllum</taxon>
    </lineage>
</organism>
<proteinExistence type="predicted"/>
<comment type="caution">
    <text evidence="2">The sequence shown here is derived from an EMBL/GenBank/DDBJ whole genome shotgun (WGS) entry which is preliminary data.</text>
</comment>
<dbReference type="AlphaFoldDB" id="A0ABD1RV01"/>
<reference evidence="3" key="1">
    <citation type="submission" date="2024-07" db="EMBL/GenBank/DDBJ databases">
        <title>Two chromosome-level genome assemblies of Korean endemic species Abeliophyllum distichum and Forsythia ovata (Oleaceae).</title>
        <authorList>
            <person name="Jang H."/>
        </authorList>
    </citation>
    <scope>NUCLEOTIDE SEQUENCE [LARGE SCALE GENOMIC DNA]</scope>
</reference>
<protein>
    <submittedName>
        <fullName evidence="2">Uncharacterized protein</fullName>
    </submittedName>
</protein>
<feature type="region of interest" description="Disordered" evidence="1">
    <location>
        <begin position="26"/>
        <end position="96"/>
    </location>
</feature>
<dbReference type="EMBL" id="JBFOLK010000008">
    <property type="protein sequence ID" value="KAL2492133.1"/>
    <property type="molecule type" value="Genomic_DNA"/>
</dbReference>
<accession>A0ABD1RV01</accession>
<keyword evidence="3" id="KW-1185">Reference proteome</keyword>
<gene>
    <name evidence="2" type="ORF">Adt_27761</name>
</gene>
<dbReference type="Proteomes" id="UP001604336">
    <property type="component" value="Unassembled WGS sequence"/>
</dbReference>
<sequence>MCSGTVEMDQKRRPRPMLARLMKQRPKVLVPKSAEDTSQRKVIEDLSREGNRAEVAAPDLVEVEDSGNLEGETPLKKKKKGGASGSGPSLPKKKAAELVDNYAVCVP</sequence>
<evidence type="ECO:0000313" key="2">
    <source>
        <dbReference type="EMBL" id="KAL2492133.1"/>
    </source>
</evidence>
<name>A0ABD1RV01_9LAMI</name>